<dbReference type="InterPro" id="IPR029062">
    <property type="entry name" value="Class_I_gatase-like"/>
</dbReference>
<gene>
    <name evidence="1" type="ORF">F3B90_18665</name>
</gene>
<comment type="caution">
    <text evidence="1">The sequence shown here is derived from an EMBL/GenBank/DDBJ whole genome shotgun (WGS) entry which is preliminary data.</text>
</comment>
<protein>
    <submittedName>
        <fullName evidence="1">Uncharacterized protein</fullName>
    </submittedName>
</protein>
<reference evidence="1 2" key="1">
    <citation type="journal article" date="2019" name="Nat. Med.">
        <title>A library of human gut bacterial isolates paired with longitudinal multiomics data enables mechanistic microbiome research.</title>
        <authorList>
            <person name="Poyet M."/>
            <person name="Groussin M."/>
            <person name="Gibbons S.M."/>
            <person name="Avila-Pacheco J."/>
            <person name="Jiang X."/>
            <person name="Kearney S.M."/>
            <person name="Perrotta A.R."/>
            <person name="Berdy B."/>
            <person name="Zhao S."/>
            <person name="Lieberman T.D."/>
            <person name="Swanson P.K."/>
            <person name="Smith M."/>
            <person name="Roesemann S."/>
            <person name="Alexander J.E."/>
            <person name="Rich S.A."/>
            <person name="Livny J."/>
            <person name="Vlamakis H."/>
            <person name="Clish C."/>
            <person name="Bullock K."/>
            <person name="Deik A."/>
            <person name="Scott J."/>
            <person name="Pierce K.A."/>
            <person name="Xavier R.J."/>
            <person name="Alm E.J."/>
        </authorList>
    </citation>
    <scope>NUCLEOTIDE SEQUENCE [LARGE SCALE GENOMIC DNA]</scope>
    <source>
        <strain evidence="1 2">BIOML-A15</strain>
    </source>
</reference>
<dbReference type="Proteomes" id="UP000424805">
    <property type="component" value="Unassembled WGS sequence"/>
</dbReference>
<evidence type="ECO:0000313" key="2">
    <source>
        <dbReference type="Proteomes" id="UP000424805"/>
    </source>
</evidence>
<sequence>MYRWIVIWTWLLGSAGMGYAQFQHETRQVLMSGKRVIQVGDSVSADVTFHCSQNENTRKYLRIVGGGQLPGRFKERGETLFRDMEYQIDDCLDSLQTKRDRYALCLQSEGESFEQCAYNRIAGERLGAGRLEMEVYARSENLQLFEDGYVGVELQVYYPKPGRNPQDIYDVPDTVLVAVLPSGTYSYKKFKYAFTLTEEPATVLLKVGGKSFSGLCWLEAPIIRSAGNTIDNLAFTPYDQRPDKVNYWVGVNLVSKCWPVWSLKFDGKGIFNGKVFDRASNVADFYIPLPDNLPEKGKITLILKDEAHKGHVPYEMISMEIIEESANDFEIVSLPHYVAIGDTAGVLIEINKPGIELVLTSNGHYEWLPQSLYFTDTGLYVLRLRACEVGTDIPVTVSDGKEERTVCISSILHRQGQRVYLSSGDEIYIDKVPAVYDYFFKWYFKSRLGNWYQFRPSYQWSGFRQVDDKVMSRYFQLLNEMSVPFAWQVEGRTLAGGGINPSLSLLYSPMFKGKQAHENDGGYYYWQHFQDEGLFTDIRARYLPLGGIFAKHRPIYTDKGKFVHYDPYGVKDMADGAETFVRHLAGSRGESIRHTGPSTMFRYLFQAGYQWAGAEQMYGPEETIMSALRGASRAYGKQDYGSLHAMQWGSSPFTTPEHALRLYLSLATAYMHGSSHLNTEEALWTDEYANDRYSESGKQHQYAQNQMLDYIETHSRLGKLKTNIAVLQGRNCSWKCFGRTSMWSQKGEKWQFDKVNESFDLLHVFYPDNILDACAPEGWFTSTPYGSVDILPIEADDRVMQQYRVLVFLGWNTFHADDFRRIRRFVEQGGTLVLSAAHLNKNLQPDEVPAFPENDQEICLLLGDNYRSLKSKTEIDRGKGRVIYYPQVLYPSESGIRADYEKTLHELAEAEVVNEVAKGYAKVDQKVSFTVWDTPLKRTIYFLNIDWASGQKMHQAELMLGNKHFSVNVRPYQLETLHIACGLAVLPLSNTTDILSIEKDGEGWMIMVQTTGMDTLRVFNSISGEVLEYAITNSGVSTLKIDNNDVTTDNLN</sequence>
<organism evidence="1 2">
    <name type="scientific">Bacteroides ovatus</name>
    <dbReference type="NCBI Taxonomy" id="28116"/>
    <lineage>
        <taxon>Bacteria</taxon>
        <taxon>Pseudomonadati</taxon>
        <taxon>Bacteroidota</taxon>
        <taxon>Bacteroidia</taxon>
        <taxon>Bacteroidales</taxon>
        <taxon>Bacteroidaceae</taxon>
        <taxon>Bacteroides</taxon>
    </lineage>
</organism>
<proteinExistence type="predicted"/>
<dbReference type="EMBL" id="VWFP01000021">
    <property type="protein sequence ID" value="KAA4623552.1"/>
    <property type="molecule type" value="Genomic_DNA"/>
</dbReference>
<dbReference type="CDD" id="cd03143">
    <property type="entry name" value="A4_beta-galactosidase_middle_domain"/>
    <property type="match status" value="1"/>
</dbReference>
<dbReference type="Gene3D" id="3.40.50.880">
    <property type="match status" value="1"/>
</dbReference>
<evidence type="ECO:0000313" key="1">
    <source>
        <dbReference type="EMBL" id="KAA4623552.1"/>
    </source>
</evidence>
<name>A0A7J4XUD0_BACOV</name>
<dbReference type="AlphaFoldDB" id="A0A7J4XUD0"/>
<accession>A0A7J4XUD0</accession>